<feature type="region of interest" description="Disordered" evidence="3">
    <location>
        <begin position="595"/>
        <end position="616"/>
    </location>
</feature>
<dbReference type="GO" id="GO:0052621">
    <property type="term" value="F:diguanylate cyclase activity"/>
    <property type="evidence" value="ECO:0007669"/>
    <property type="project" value="UniProtKB-EC"/>
</dbReference>
<dbReference type="PANTHER" id="PTHR45138:SF9">
    <property type="entry name" value="DIGUANYLATE CYCLASE DGCM-RELATED"/>
    <property type="match status" value="1"/>
</dbReference>
<evidence type="ECO:0000256" key="4">
    <source>
        <dbReference type="SAM" id="Phobius"/>
    </source>
</evidence>
<dbReference type="EC" id="2.7.7.65" evidence="1"/>
<dbReference type="Pfam" id="PF00990">
    <property type="entry name" value="GGDEF"/>
    <property type="match status" value="1"/>
</dbReference>
<dbReference type="InterPro" id="IPR000160">
    <property type="entry name" value="GGDEF_dom"/>
</dbReference>
<evidence type="ECO:0000256" key="3">
    <source>
        <dbReference type="SAM" id="MobiDB-lite"/>
    </source>
</evidence>
<evidence type="ECO:0000256" key="2">
    <source>
        <dbReference type="ARBA" id="ARBA00034247"/>
    </source>
</evidence>
<keyword evidence="4" id="KW-0812">Transmembrane</keyword>
<dbReference type="Gene3D" id="3.30.70.270">
    <property type="match status" value="1"/>
</dbReference>
<gene>
    <name evidence="6" type="ORF">YH63_006245</name>
</gene>
<dbReference type="Proteomes" id="UP000034832">
    <property type="component" value="Unassembled WGS sequence"/>
</dbReference>
<comment type="caution">
    <text evidence="6">The sequence shown here is derived from an EMBL/GenBank/DDBJ whole genome shotgun (WGS) entry which is preliminary data.</text>
</comment>
<dbReference type="SMART" id="SM00267">
    <property type="entry name" value="GGDEF"/>
    <property type="match status" value="1"/>
</dbReference>
<feature type="transmembrane region" description="Helical" evidence="4">
    <location>
        <begin position="37"/>
        <end position="59"/>
    </location>
</feature>
<comment type="catalytic activity">
    <reaction evidence="2">
        <text>2 GTP = 3',3'-c-di-GMP + 2 diphosphate</text>
        <dbReference type="Rhea" id="RHEA:24898"/>
        <dbReference type="ChEBI" id="CHEBI:33019"/>
        <dbReference type="ChEBI" id="CHEBI:37565"/>
        <dbReference type="ChEBI" id="CHEBI:58805"/>
        <dbReference type="EC" id="2.7.7.65"/>
    </reaction>
</comment>
<protein>
    <recommendedName>
        <fullName evidence="1">diguanylate cyclase</fullName>
        <ecNumber evidence="1">2.7.7.65</ecNumber>
    </recommendedName>
</protein>
<dbReference type="STRING" id="211460.YH63_12685"/>
<dbReference type="OrthoDB" id="9812260at2"/>
<feature type="compositionally biased region" description="Basic and acidic residues" evidence="3">
    <location>
        <begin position="600"/>
        <end position="609"/>
    </location>
</feature>
<keyword evidence="7" id="KW-1185">Reference proteome</keyword>
<evidence type="ECO:0000259" key="5">
    <source>
        <dbReference type="PROSITE" id="PS50887"/>
    </source>
</evidence>
<sequence length="616" mass="67393">MTSRSAGYFGAFLQRLKFRLLRSMPCGDDHSLRRKLLIGTGIALVCTGILATSVIGSALDDYRRARQNLSGLESYRLILETANLLSAERGPSNSVLGDVGVTHGALRERLTAFRAKSDAILDQLPASAGVPRDLLAPTRAQLQKGRQEVDRVAAIPRDLRRLDDVQSVIESMFDVVDIFQSVVAWKASALTTQNPELAAPVMTGRMFGELREYGGRIASQIMAPIAVSQPLPLKNLVDSNRTRGRILQLWHLAGGRQVVGHDDRRLSADLHDVEMMFFGEGLGILDGLVAEGRKSGNYSMTADEFTVRFVKTLKPLERLRGDFLDITIERFTVLRNGALVTLAVTVTITTIILGILAGLLVAAQRFVFGPLMRAREAVIVLAEDRPTVPYPEPHHATEMRRLFDAIVILRRSLAERASLTKELKQQAETDGLTGLMNRGALDMIGERHAGNRAGENAACLILMDIDHFKAINDRYGHLEGDHVLKECVRMVRPMLRPGDIFARFGGEEFVILMSGDDLAGANALAKRIRAALEAHEFVLSDGTTLTVTASFGVAKGNLGQLAWRQLVEAADAALYRAKSDGRNCVCHSQQLHPTLVPDLPKGRDADAPARKPAAAR</sequence>
<dbReference type="AlphaFoldDB" id="A0A4U6BPU2"/>
<dbReference type="SUPFAM" id="SSF55073">
    <property type="entry name" value="Nucleotide cyclase"/>
    <property type="match status" value="1"/>
</dbReference>
<dbReference type="InterPro" id="IPR043128">
    <property type="entry name" value="Rev_trsase/Diguanyl_cyclase"/>
</dbReference>
<accession>A0A4U6BPU2</accession>
<feature type="transmembrane region" description="Helical" evidence="4">
    <location>
        <begin position="338"/>
        <end position="363"/>
    </location>
</feature>
<name>A0A4U6BPU2_9BRAD</name>
<dbReference type="EMBL" id="LBIA02000001">
    <property type="protein sequence ID" value="TKT71038.1"/>
    <property type="molecule type" value="Genomic_DNA"/>
</dbReference>
<dbReference type="PANTHER" id="PTHR45138">
    <property type="entry name" value="REGULATORY COMPONENTS OF SENSORY TRANSDUCTION SYSTEM"/>
    <property type="match status" value="1"/>
</dbReference>
<dbReference type="PROSITE" id="PS50887">
    <property type="entry name" value="GGDEF"/>
    <property type="match status" value="1"/>
</dbReference>
<organism evidence="6 7">
    <name type="scientific">Afipia massiliensis</name>
    <dbReference type="NCBI Taxonomy" id="211460"/>
    <lineage>
        <taxon>Bacteria</taxon>
        <taxon>Pseudomonadati</taxon>
        <taxon>Pseudomonadota</taxon>
        <taxon>Alphaproteobacteria</taxon>
        <taxon>Hyphomicrobiales</taxon>
        <taxon>Nitrobacteraceae</taxon>
        <taxon>Afipia</taxon>
    </lineage>
</organism>
<dbReference type="RefSeq" id="WP_052753846.1">
    <property type="nucleotide sequence ID" value="NZ_LBIA02000001.1"/>
</dbReference>
<dbReference type="CDD" id="cd01949">
    <property type="entry name" value="GGDEF"/>
    <property type="match status" value="1"/>
</dbReference>
<evidence type="ECO:0000256" key="1">
    <source>
        <dbReference type="ARBA" id="ARBA00012528"/>
    </source>
</evidence>
<feature type="domain" description="GGDEF" evidence="5">
    <location>
        <begin position="456"/>
        <end position="590"/>
    </location>
</feature>
<proteinExistence type="predicted"/>
<dbReference type="NCBIfam" id="TIGR00254">
    <property type="entry name" value="GGDEF"/>
    <property type="match status" value="1"/>
</dbReference>
<reference evidence="6" key="1">
    <citation type="submission" date="2019-04" db="EMBL/GenBank/DDBJ databases">
        <title>Whole genome sequencing of cave bacteria.</title>
        <authorList>
            <person name="Gan H.M."/>
            <person name="Barton H."/>
            <person name="Savka M.A."/>
        </authorList>
    </citation>
    <scope>NUCLEOTIDE SEQUENCE [LARGE SCALE GENOMIC DNA]</scope>
    <source>
        <strain evidence="6">LC387</strain>
    </source>
</reference>
<dbReference type="InterPro" id="IPR050469">
    <property type="entry name" value="Diguanylate_Cyclase"/>
</dbReference>
<keyword evidence="4" id="KW-0472">Membrane</keyword>
<evidence type="ECO:0000313" key="7">
    <source>
        <dbReference type="Proteomes" id="UP000034832"/>
    </source>
</evidence>
<evidence type="ECO:0000313" key="6">
    <source>
        <dbReference type="EMBL" id="TKT71038.1"/>
    </source>
</evidence>
<dbReference type="FunFam" id="3.30.70.270:FF:000001">
    <property type="entry name" value="Diguanylate cyclase domain protein"/>
    <property type="match status" value="1"/>
</dbReference>
<dbReference type="InterPro" id="IPR029787">
    <property type="entry name" value="Nucleotide_cyclase"/>
</dbReference>
<keyword evidence="4" id="KW-1133">Transmembrane helix</keyword>